<dbReference type="RefSeq" id="WP_328986660.1">
    <property type="nucleotide sequence ID" value="NZ_CP121472.1"/>
</dbReference>
<feature type="transmembrane region" description="Helical" evidence="1">
    <location>
        <begin position="143"/>
        <end position="167"/>
    </location>
</feature>
<organism evidence="3 4">
    <name type="scientific">Thiorhodovibrio winogradskyi</name>
    <dbReference type="NCBI Taxonomy" id="77007"/>
    <lineage>
        <taxon>Bacteria</taxon>
        <taxon>Pseudomonadati</taxon>
        <taxon>Pseudomonadota</taxon>
        <taxon>Gammaproteobacteria</taxon>
        <taxon>Chromatiales</taxon>
        <taxon>Chromatiaceae</taxon>
        <taxon>Thiorhodovibrio</taxon>
    </lineage>
</organism>
<gene>
    <name evidence="3" type="ORF">Thiowin_01056</name>
</gene>
<feature type="chain" id="PRO_5046095279" evidence="2">
    <location>
        <begin position="23"/>
        <end position="228"/>
    </location>
</feature>
<accession>A0ABZ0S713</accession>
<name>A0ABZ0S713_9GAMM</name>
<proteinExistence type="predicted"/>
<keyword evidence="1" id="KW-0472">Membrane</keyword>
<keyword evidence="1" id="KW-0812">Transmembrane</keyword>
<evidence type="ECO:0000313" key="3">
    <source>
        <dbReference type="EMBL" id="WPL16109.1"/>
    </source>
</evidence>
<dbReference type="Gene3D" id="1.20.120.20">
    <property type="entry name" value="Apolipoprotein"/>
    <property type="match status" value="1"/>
</dbReference>
<sequence length="228" mass="26588">MRYRMSLCCTLACALASLDAPAIETAPRISDREIIESLTRLDVGQKALEQNMNQRFAAMEETMNQRFAAMEQTMNQRFAAMEQTMDQRFAAMEENVDQRFVAMEQTMNQRFVAMEQTMNQRFAAMEISMDQRFEAMEKRFDDLLAMMLTMFSVTTLLIVSLFGYIVWDRRTALRPLEARLAQLEQDLERDLQLRHEQGSLPTRLLNVLRNLAREDERLAGVLRSFSML</sequence>
<dbReference type="Proteomes" id="UP001432180">
    <property type="component" value="Chromosome"/>
</dbReference>
<evidence type="ECO:0000313" key="4">
    <source>
        <dbReference type="Proteomes" id="UP001432180"/>
    </source>
</evidence>
<keyword evidence="1" id="KW-1133">Transmembrane helix</keyword>
<feature type="signal peptide" evidence="2">
    <location>
        <begin position="1"/>
        <end position="22"/>
    </location>
</feature>
<evidence type="ECO:0000256" key="1">
    <source>
        <dbReference type="SAM" id="Phobius"/>
    </source>
</evidence>
<dbReference type="EMBL" id="CP121472">
    <property type="protein sequence ID" value="WPL16109.1"/>
    <property type="molecule type" value="Genomic_DNA"/>
</dbReference>
<evidence type="ECO:0000256" key="2">
    <source>
        <dbReference type="SAM" id="SignalP"/>
    </source>
</evidence>
<protein>
    <submittedName>
        <fullName evidence="3">Uncharacterized protein</fullName>
    </submittedName>
</protein>
<keyword evidence="2" id="KW-0732">Signal</keyword>
<keyword evidence="4" id="KW-1185">Reference proteome</keyword>
<reference evidence="3 4" key="1">
    <citation type="journal article" date="2023" name="Microorganisms">
        <title>Thiorhodovibrio frisius and Trv. litoralis spp. nov., Two Novel Members from a Clade of Fastidious Purple Sulfur Bacteria That Exhibit Unique Red-Shifted Light-Harvesting Capabilities.</title>
        <authorList>
            <person name="Methner A."/>
            <person name="Kuzyk S.B."/>
            <person name="Petersen J."/>
            <person name="Bauer S."/>
            <person name="Brinkmann H."/>
            <person name="Sichau K."/>
            <person name="Wanner G."/>
            <person name="Wolf J."/>
            <person name="Neumann-Schaal M."/>
            <person name="Henke P."/>
            <person name="Tank M."/>
            <person name="Sproer C."/>
            <person name="Bunk B."/>
            <person name="Overmann J."/>
        </authorList>
    </citation>
    <scope>NUCLEOTIDE SEQUENCE [LARGE SCALE GENOMIC DNA]</scope>
    <source>
        <strain evidence="3 4">DSM 6702</strain>
    </source>
</reference>